<dbReference type="Gene3D" id="3.80.10.10">
    <property type="entry name" value="Ribonuclease Inhibitor"/>
    <property type="match status" value="1"/>
</dbReference>
<name>A0A2G2VQN7_CAPBA</name>
<dbReference type="PANTHER" id="PTHR15140">
    <property type="entry name" value="TUBULIN-SPECIFIC CHAPERONE E"/>
    <property type="match status" value="1"/>
</dbReference>
<dbReference type="SUPFAM" id="SSF52058">
    <property type="entry name" value="L domain-like"/>
    <property type="match status" value="1"/>
</dbReference>
<reference evidence="2" key="2">
    <citation type="journal article" date="2017" name="J. Anim. Genet.">
        <title>Multiple reference genome sequences of hot pepper reveal the massive evolution of plant disease resistance genes by retroduplication.</title>
        <authorList>
            <person name="Kim S."/>
            <person name="Park J."/>
            <person name="Yeom S.-I."/>
            <person name="Kim Y.-M."/>
            <person name="Seo E."/>
            <person name="Kim K.-T."/>
            <person name="Kim M.-S."/>
            <person name="Lee J.M."/>
            <person name="Cheong K."/>
            <person name="Shin H.-S."/>
            <person name="Kim S.-B."/>
            <person name="Han K."/>
            <person name="Lee J."/>
            <person name="Park M."/>
            <person name="Lee H.-A."/>
            <person name="Lee H.-Y."/>
            <person name="Lee Y."/>
            <person name="Oh S."/>
            <person name="Lee J.H."/>
            <person name="Choi E."/>
            <person name="Choi E."/>
            <person name="Lee S.E."/>
            <person name="Jeon J."/>
            <person name="Kim H."/>
            <person name="Choi G."/>
            <person name="Song H."/>
            <person name="Lee J."/>
            <person name="Lee S.-C."/>
            <person name="Kwon J.-K."/>
            <person name="Lee H.-Y."/>
            <person name="Koo N."/>
            <person name="Hong Y."/>
            <person name="Kim R.W."/>
            <person name="Kang W.-H."/>
            <person name="Huh J.H."/>
            <person name="Kang B.-C."/>
            <person name="Yang T.-J."/>
            <person name="Lee Y.-H."/>
            <person name="Bennetzen J.L."/>
            <person name="Choi D."/>
        </authorList>
    </citation>
    <scope>NUCLEOTIDE SEQUENCE [LARGE SCALE GENOMIC DNA]</scope>
    <source>
        <strain evidence="2">cv. PBC81</strain>
    </source>
</reference>
<evidence type="ECO:0008006" key="3">
    <source>
        <dbReference type="Google" id="ProtNLM"/>
    </source>
</evidence>
<gene>
    <name evidence="1" type="ORF">CQW23_27099</name>
</gene>
<dbReference type="OrthoDB" id="1305552at2759"/>
<dbReference type="PANTHER" id="PTHR15140:SF33">
    <property type="entry name" value="LATE BLIGHT RESISTANCE PROTEIN HOMOLOG R1A-3 ISOFORM X1"/>
    <property type="match status" value="1"/>
</dbReference>
<protein>
    <recommendedName>
        <fullName evidence="3">NB-ARC domain-containing protein</fullName>
    </recommendedName>
</protein>
<sequence>MGFVNIQTISYLSPRCCTKEVILRIQNVKKLGINGDDGDYECSELCSTLVHLQQLETLSLKSFSNWTVPNANDFPASLKKLKLEETNLRWSYLDIIAKLPNLEVLKLMSRACRGKEWDPIVRGFNQLKLLIIENNYLDYWKATNDNFPVLEHLIISDCFFLKEIPIEFAEIHSLQLIELRGCLPELGESAARIQKENKDLGNEPVDVRISDTYALCKYTFIKVNWEVKVLLLSRPRLPCRCDWHLEHITGGQLLLVVGTKLEHVIIQLAHEIAEKHVEQ</sequence>
<evidence type="ECO:0000313" key="1">
    <source>
        <dbReference type="EMBL" id="PHT35299.1"/>
    </source>
</evidence>
<evidence type="ECO:0000313" key="2">
    <source>
        <dbReference type="Proteomes" id="UP000224567"/>
    </source>
</evidence>
<dbReference type="Proteomes" id="UP000224567">
    <property type="component" value="Unassembled WGS sequence"/>
</dbReference>
<dbReference type="AlphaFoldDB" id="A0A2G2VQN7"/>
<proteinExistence type="predicted"/>
<accession>A0A2G2VQN7</accession>
<dbReference type="InterPro" id="IPR032675">
    <property type="entry name" value="LRR_dom_sf"/>
</dbReference>
<dbReference type="EMBL" id="MLFT02000011">
    <property type="protein sequence ID" value="PHT35299.1"/>
    <property type="molecule type" value="Genomic_DNA"/>
</dbReference>
<organism evidence="1 2">
    <name type="scientific">Capsicum baccatum</name>
    <name type="common">Peruvian pepper</name>
    <dbReference type="NCBI Taxonomy" id="33114"/>
    <lineage>
        <taxon>Eukaryota</taxon>
        <taxon>Viridiplantae</taxon>
        <taxon>Streptophyta</taxon>
        <taxon>Embryophyta</taxon>
        <taxon>Tracheophyta</taxon>
        <taxon>Spermatophyta</taxon>
        <taxon>Magnoliopsida</taxon>
        <taxon>eudicotyledons</taxon>
        <taxon>Gunneridae</taxon>
        <taxon>Pentapetalae</taxon>
        <taxon>asterids</taxon>
        <taxon>lamiids</taxon>
        <taxon>Solanales</taxon>
        <taxon>Solanaceae</taxon>
        <taxon>Solanoideae</taxon>
        <taxon>Capsiceae</taxon>
        <taxon>Capsicum</taxon>
    </lineage>
</organism>
<comment type="caution">
    <text evidence="1">The sequence shown here is derived from an EMBL/GenBank/DDBJ whole genome shotgun (WGS) entry which is preliminary data.</text>
</comment>
<reference evidence="1 2" key="1">
    <citation type="journal article" date="2017" name="Genome Biol.">
        <title>New reference genome sequences of hot pepper reveal the massive evolution of plant disease-resistance genes by retroduplication.</title>
        <authorList>
            <person name="Kim S."/>
            <person name="Park J."/>
            <person name="Yeom S.I."/>
            <person name="Kim Y.M."/>
            <person name="Seo E."/>
            <person name="Kim K.T."/>
            <person name="Kim M.S."/>
            <person name="Lee J.M."/>
            <person name="Cheong K."/>
            <person name="Shin H.S."/>
            <person name="Kim S.B."/>
            <person name="Han K."/>
            <person name="Lee J."/>
            <person name="Park M."/>
            <person name="Lee H.A."/>
            <person name="Lee H.Y."/>
            <person name="Lee Y."/>
            <person name="Oh S."/>
            <person name="Lee J.H."/>
            <person name="Choi E."/>
            <person name="Choi E."/>
            <person name="Lee S.E."/>
            <person name="Jeon J."/>
            <person name="Kim H."/>
            <person name="Choi G."/>
            <person name="Song H."/>
            <person name="Lee J."/>
            <person name="Lee S.C."/>
            <person name="Kwon J.K."/>
            <person name="Lee H.Y."/>
            <person name="Koo N."/>
            <person name="Hong Y."/>
            <person name="Kim R.W."/>
            <person name="Kang W.H."/>
            <person name="Huh J.H."/>
            <person name="Kang B.C."/>
            <person name="Yang T.J."/>
            <person name="Lee Y.H."/>
            <person name="Bennetzen J.L."/>
            <person name="Choi D."/>
        </authorList>
    </citation>
    <scope>NUCLEOTIDE SEQUENCE [LARGE SCALE GENOMIC DNA]</scope>
    <source>
        <strain evidence="2">cv. PBC81</strain>
    </source>
</reference>
<keyword evidence="2" id="KW-1185">Reference proteome</keyword>